<gene>
    <name evidence="5" type="ORF">ACFPCY_37550</name>
</gene>
<protein>
    <submittedName>
        <fullName evidence="5">ABC transporter ATP-binding protein</fullName>
    </submittedName>
</protein>
<name>A0ABV9U906_9ACTN</name>
<dbReference type="InterPro" id="IPR003593">
    <property type="entry name" value="AAA+_ATPase"/>
</dbReference>
<proteinExistence type="predicted"/>
<evidence type="ECO:0000259" key="4">
    <source>
        <dbReference type="PROSITE" id="PS50893"/>
    </source>
</evidence>
<dbReference type="GO" id="GO:0005524">
    <property type="term" value="F:ATP binding"/>
    <property type="evidence" value="ECO:0007669"/>
    <property type="project" value="UniProtKB-KW"/>
</dbReference>
<dbReference type="SUPFAM" id="SSF52540">
    <property type="entry name" value="P-loop containing nucleoside triphosphate hydrolases"/>
    <property type="match status" value="1"/>
</dbReference>
<dbReference type="Proteomes" id="UP001595872">
    <property type="component" value="Unassembled WGS sequence"/>
</dbReference>
<dbReference type="Gene3D" id="3.40.50.300">
    <property type="entry name" value="P-loop containing nucleotide triphosphate hydrolases"/>
    <property type="match status" value="1"/>
</dbReference>
<dbReference type="PANTHER" id="PTHR24220">
    <property type="entry name" value="IMPORT ATP-BINDING PROTEIN"/>
    <property type="match status" value="1"/>
</dbReference>
<dbReference type="InterPro" id="IPR003439">
    <property type="entry name" value="ABC_transporter-like_ATP-bd"/>
</dbReference>
<sequence>MWTRARTNRSRSDLAAVAEEAAASGCPAVRLAGLSKDYGTGPATVHALRDVSLEVWPGEFVVLLGPSGSGKTTLLNLVGGIEKPSAGRIEVAGTDIAGLDEKARTAYRRARVGFVFQFFNLVPTLTALENVAILAELTGPDAGEHSRAALASVGIVQAADRFPGQMSGGQQQRVAIARAIVKEPPLLLCDEPTGSLDLDTGRQVLGVLRALAMEGHHTVLLVTHNSAIARMADRVVWLRSGTISREERVAAPLKAEDLRW</sequence>
<comment type="caution">
    <text evidence="5">The sequence shown here is derived from an EMBL/GenBank/DDBJ whole genome shotgun (WGS) entry which is preliminary data.</text>
</comment>
<dbReference type="PROSITE" id="PS50893">
    <property type="entry name" value="ABC_TRANSPORTER_2"/>
    <property type="match status" value="1"/>
</dbReference>
<dbReference type="InterPro" id="IPR017871">
    <property type="entry name" value="ABC_transporter-like_CS"/>
</dbReference>
<evidence type="ECO:0000256" key="2">
    <source>
        <dbReference type="ARBA" id="ARBA00022741"/>
    </source>
</evidence>
<feature type="domain" description="ABC transporter" evidence="4">
    <location>
        <begin position="29"/>
        <end position="258"/>
    </location>
</feature>
<keyword evidence="6" id="KW-1185">Reference proteome</keyword>
<keyword evidence="3 5" id="KW-0067">ATP-binding</keyword>
<reference evidence="6" key="1">
    <citation type="journal article" date="2019" name="Int. J. Syst. Evol. Microbiol.">
        <title>The Global Catalogue of Microorganisms (GCM) 10K type strain sequencing project: providing services to taxonomists for standard genome sequencing and annotation.</title>
        <authorList>
            <consortium name="The Broad Institute Genomics Platform"/>
            <consortium name="The Broad Institute Genome Sequencing Center for Infectious Disease"/>
            <person name="Wu L."/>
            <person name="Ma J."/>
        </authorList>
    </citation>
    <scope>NUCLEOTIDE SEQUENCE [LARGE SCALE GENOMIC DNA]</scope>
    <source>
        <strain evidence="6">KLKA75</strain>
    </source>
</reference>
<dbReference type="InterPro" id="IPR027417">
    <property type="entry name" value="P-loop_NTPase"/>
</dbReference>
<keyword evidence="1" id="KW-0813">Transport</keyword>
<organism evidence="5 6">
    <name type="scientific">Actinomadura gamaensis</name>
    <dbReference type="NCBI Taxonomy" id="1763541"/>
    <lineage>
        <taxon>Bacteria</taxon>
        <taxon>Bacillati</taxon>
        <taxon>Actinomycetota</taxon>
        <taxon>Actinomycetes</taxon>
        <taxon>Streptosporangiales</taxon>
        <taxon>Thermomonosporaceae</taxon>
        <taxon>Actinomadura</taxon>
    </lineage>
</organism>
<dbReference type="PROSITE" id="PS00211">
    <property type="entry name" value="ABC_TRANSPORTER_1"/>
    <property type="match status" value="1"/>
</dbReference>
<keyword evidence="2" id="KW-0547">Nucleotide-binding</keyword>
<evidence type="ECO:0000313" key="5">
    <source>
        <dbReference type="EMBL" id="MFC4913053.1"/>
    </source>
</evidence>
<dbReference type="Pfam" id="PF00005">
    <property type="entry name" value="ABC_tran"/>
    <property type="match status" value="1"/>
</dbReference>
<dbReference type="CDD" id="cd03255">
    <property type="entry name" value="ABC_MJ0796_LolCDE_FtsE"/>
    <property type="match status" value="1"/>
</dbReference>
<evidence type="ECO:0000256" key="1">
    <source>
        <dbReference type="ARBA" id="ARBA00022448"/>
    </source>
</evidence>
<dbReference type="PANTHER" id="PTHR24220:SF686">
    <property type="entry name" value="BLL7988 PROTEIN"/>
    <property type="match status" value="1"/>
</dbReference>
<dbReference type="InterPro" id="IPR015854">
    <property type="entry name" value="ABC_transpr_LolD-like"/>
</dbReference>
<evidence type="ECO:0000313" key="6">
    <source>
        <dbReference type="Proteomes" id="UP001595872"/>
    </source>
</evidence>
<dbReference type="EMBL" id="JBHSIT010000014">
    <property type="protein sequence ID" value="MFC4913053.1"/>
    <property type="molecule type" value="Genomic_DNA"/>
</dbReference>
<dbReference type="SMART" id="SM00382">
    <property type="entry name" value="AAA"/>
    <property type="match status" value="1"/>
</dbReference>
<evidence type="ECO:0000256" key="3">
    <source>
        <dbReference type="ARBA" id="ARBA00022840"/>
    </source>
</evidence>
<dbReference type="RefSeq" id="WP_378263581.1">
    <property type="nucleotide sequence ID" value="NZ_JBHSIT010000014.1"/>
</dbReference>
<accession>A0ABV9U906</accession>
<dbReference type="InterPro" id="IPR017911">
    <property type="entry name" value="MacB-like_ATP-bd"/>
</dbReference>